<sequence>MKFYMNEHGFQTNVGFGELKVSSQEEYGFRPYQLLVSSVAVCSGGWLRSILKKMRIPFDDITISTTVGRNPEIANRIESIDLLFTISGKDISPKKVEKALAITRKNCAMIQSVQDSIKITESFELNYPHLANA</sequence>
<gene>
    <name evidence="1" type="ORF">ACFSUL_14050</name>
</gene>
<dbReference type="PANTHER" id="PTHR34352">
    <property type="entry name" value="PROTEIN YHFA"/>
    <property type="match status" value="1"/>
</dbReference>
<keyword evidence="2" id="KW-1185">Reference proteome</keyword>
<dbReference type="SUPFAM" id="SSF82784">
    <property type="entry name" value="OsmC-like"/>
    <property type="match status" value="1"/>
</dbReference>
<protein>
    <submittedName>
        <fullName evidence="1">OsmC family protein</fullName>
        <ecNumber evidence="1">1.11.1.-</ecNumber>
    </submittedName>
</protein>
<evidence type="ECO:0000313" key="2">
    <source>
        <dbReference type="Proteomes" id="UP001597506"/>
    </source>
</evidence>
<dbReference type="GO" id="GO:0004601">
    <property type="term" value="F:peroxidase activity"/>
    <property type="evidence" value="ECO:0007669"/>
    <property type="project" value="UniProtKB-KW"/>
</dbReference>
<dbReference type="Proteomes" id="UP001597506">
    <property type="component" value="Unassembled WGS sequence"/>
</dbReference>
<accession>A0ABW5RT32</accession>
<organism evidence="1 2">
    <name type="scientific">Bacillus seohaeanensis</name>
    <dbReference type="NCBI Taxonomy" id="284580"/>
    <lineage>
        <taxon>Bacteria</taxon>
        <taxon>Bacillati</taxon>
        <taxon>Bacillota</taxon>
        <taxon>Bacilli</taxon>
        <taxon>Bacillales</taxon>
        <taxon>Bacillaceae</taxon>
        <taxon>Bacillus</taxon>
    </lineage>
</organism>
<dbReference type="InterPro" id="IPR003718">
    <property type="entry name" value="OsmC/Ohr_fam"/>
</dbReference>
<dbReference type="InterPro" id="IPR015946">
    <property type="entry name" value="KH_dom-like_a/b"/>
</dbReference>
<proteinExistence type="predicted"/>
<name>A0ABW5RT32_9BACI</name>
<dbReference type="RefSeq" id="WP_377936416.1">
    <property type="nucleotide sequence ID" value="NZ_JBHUMF010000031.1"/>
</dbReference>
<comment type="caution">
    <text evidence="1">The sequence shown here is derived from an EMBL/GenBank/DDBJ whole genome shotgun (WGS) entry which is preliminary data.</text>
</comment>
<dbReference type="Pfam" id="PF02566">
    <property type="entry name" value="OsmC"/>
    <property type="match status" value="1"/>
</dbReference>
<dbReference type="EMBL" id="JBHUMF010000031">
    <property type="protein sequence ID" value="MFD2681860.1"/>
    <property type="molecule type" value="Genomic_DNA"/>
</dbReference>
<dbReference type="EC" id="1.11.1.-" evidence="1"/>
<keyword evidence="1" id="KW-0560">Oxidoreductase</keyword>
<dbReference type="Gene3D" id="3.30.300.20">
    <property type="match status" value="1"/>
</dbReference>
<dbReference type="PANTHER" id="PTHR34352:SF1">
    <property type="entry name" value="PROTEIN YHFA"/>
    <property type="match status" value="1"/>
</dbReference>
<dbReference type="InterPro" id="IPR036102">
    <property type="entry name" value="OsmC/Ohrsf"/>
</dbReference>
<reference evidence="2" key="1">
    <citation type="journal article" date="2019" name="Int. J. Syst. Evol. Microbiol.">
        <title>The Global Catalogue of Microorganisms (GCM) 10K type strain sequencing project: providing services to taxonomists for standard genome sequencing and annotation.</title>
        <authorList>
            <consortium name="The Broad Institute Genomics Platform"/>
            <consortium name="The Broad Institute Genome Sequencing Center for Infectious Disease"/>
            <person name="Wu L."/>
            <person name="Ma J."/>
        </authorList>
    </citation>
    <scope>NUCLEOTIDE SEQUENCE [LARGE SCALE GENOMIC DNA]</scope>
    <source>
        <strain evidence="2">KCTC 3913</strain>
    </source>
</reference>
<evidence type="ECO:0000313" key="1">
    <source>
        <dbReference type="EMBL" id="MFD2681860.1"/>
    </source>
</evidence>
<keyword evidence="1" id="KW-0575">Peroxidase</keyword>